<gene>
    <name evidence="3" type="ORF">SAMN06297358_3305</name>
</gene>
<feature type="chain" id="PRO_5012312504" evidence="1">
    <location>
        <begin position="19"/>
        <end position="132"/>
    </location>
</feature>
<dbReference type="InterPro" id="IPR038670">
    <property type="entry name" value="HslJ-like_sf"/>
</dbReference>
<dbReference type="Pfam" id="PF03724">
    <property type="entry name" value="META"/>
    <property type="match status" value="1"/>
</dbReference>
<organism evidence="3 4">
    <name type="scientific">Pedobacter xixiisoli</name>
    <dbReference type="NCBI Taxonomy" id="1476464"/>
    <lineage>
        <taxon>Bacteria</taxon>
        <taxon>Pseudomonadati</taxon>
        <taxon>Bacteroidota</taxon>
        <taxon>Sphingobacteriia</taxon>
        <taxon>Sphingobacteriales</taxon>
        <taxon>Sphingobacteriaceae</taxon>
        <taxon>Pedobacter</taxon>
    </lineage>
</organism>
<evidence type="ECO:0000256" key="1">
    <source>
        <dbReference type="SAM" id="SignalP"/>
    </source>
</evidence>
<feature type="signal peptide" evidence="1">
    <location>
        <begin position="1"/>
        <end position="18"/>
    </location>
</feature>
<dbReference type="Proteomes" id="UP000219281">
    <property type="component" value="Unassembled WGS sequence"/>
</dbReference>
<dbReference type="InterPro" id="IPR005184">
    <property type="entry name" value="DUF306_Meta_HslJ"/>
</dbReference>
<evidence type="ECO:0000313" key="4">
    <source>
        <dbReference type="Proteomes" id="UP000219281"/>
    </source>
</evidence>
<dbReference type="PROSITE" id="PS51257">
    <property type="entry name" value="PROKAR_LIPOPROTEIN"/>
    <property type="match status" value="1"/>
</dbReference>
<sequence>MKRIILALFVFIALQACTRDLSVIKQKDTKWELTRWPNKTMPTSAKATLNVSGGNKIGGKSFCNTYGGNAVINGNAIEFSKIFGTKMYCEAVGKAENQYYADLEKVTAGRVSGNRLYLYQNETLLMVFKKAE</sequence>
<keyword evidence="3" id="KW-0346">Stress response</keyword>
<dbReference type="AlphaFoldDB" id="A0A286ACH5"/>
<dbReference type="RefSeq" id="WP_097133131.1">
    <property type="nucleotide sequence ID" value="NZ_OCMT01000004.1"/>
</dbReference>
<reference evidence="4" key="1">
    <citation type="submission" date="2017-09" db="EMBL/GenBank/DDBJ databases">
        <authorList>
            <person name="Varghese N."/>
            <person name="Submissions S."/>
        </authorList>
    </citation>
    <scope>NUCLEOTIDE SEQUENCE [LARGE SCALE GENOMIC DNA]</scope>
    <source>
        <strain evidence="4">CGMCC 1.12803</strain>
    </source>
</reference>
<protein>
    <submittedName>
        <fullName evidence="3">Heat shock protein HslJ</fullName>
    </submittedName>
</protein>
<name>A0A286ACH5_9SPHI</name>
<dbReference type="PANTHER" id="PTHR35535:SF2">
    <property type="entry name" value="DUF306 DOMAIN-CONTAINING PROTEIN"/>
    <property type="match status" value="1"/>
</dbReference>
<proteinExistence type="predicted"/>
<dbReference type="OrthoDB" id="880459at2"/>
<keyword evidence="1" id="KW-0732">Signal</keyword>
<feature type="domain" description="DUF306" evidence="2">
    <location>
        <begin position="27"/>
        <end position="128"/>
    </location>
</feature>
<dbReference type="Gene3D" id="2.40.128.270">
    <property type="match status" value="1"/>
</dbReference>
<dbReference type="InterPro" id="IPR053147">
    <property type="entry name" value="Hsp_HslJ-like"/>
</dbReference>
<evidence type="ECO:0000313" key="3">
    <source>
        <dbReference type="EMBL" id="SOD19601.1"/>
    </source>
</evidence>
<dbReference type="EMBL" id="OCMT01000004">
    <property type="protein sequence ID" value="SOD19601.1"/>
    <property type="molecule type" value="Genomic_DNA"/>
</dbReference>
<evidence type="ECO:0000259" key="2">
    <source>
        <dbReference type="Pfam" id="PF03724"/>
    </source>
</evidence>
<dbReference type="PANTHER" id="PTHR35535">
    <property type="entry name" value="HEAT SHOCK PROTEIN HSLJ"/>
    <property type="match status" value="1"/>
</dbReference>
<keyword evidence="4" id="KW-1185">Reference proteome</keyword>
<accession>A0A286ACH5</accession>